<organism evidence="1 2">
    <name type="scientific">Myxococcus llanfairpwllgwyngyllgogerychwyrndrobwllllantysiliogogogochensis</name>
    <dbReference type="NCBI Taxonomy" id="2590453"/>
    <lineage>
        <taxon>Bacteria</taxon>
        <taxon>Pseudomonadati</taxon>
        <taxon>Myxococcota</taxon>
        <taxon>Myxococcia</taxon>
        <taxon>Myxococcales</taxon>
        <taxon>Cystobacterineae</taxon>
        <taxon>Myxococcaceae</taxon>
        <taxon>Myxococcus</taxon>
    </lineage>
</organism>
<comment type="caution">
    <text evidence="1">The sequence shown here is derived from an EMBL/GenBank/DDBJ whole genome shotgun (WGS) entry which is preliminary data.</text>
</comment>
<protein>
    <submittedName>
        <fullName evidence="1">Transposase</fullName>
    </submittedName>
</protein>
<evidence type="ECO:0000313" key="1">
    <source>
        <dbReference type="EMBL" id="TQF17109.1"/>
    </source>
</evidence>
<proteinExistence type="predicted"/>
<keyword evidence="2" id="KW-1185">Reference proteome</keyword>
<name>A0A540X7G9_9BACT</name>
<dbReference type="RefSeq" id="WP_141641204.1">
    <property type="nucleotide sequence ID" value="NZ_VIFM01000012.1"/>
</dbReference>
<reference evidence="1 2" key="1">
    <citation type="submission" date="2019-06" db="EMBL/GenBank/DDBJ databases">
        <authorList>
            <person name="Livingstone P."/>
            <person name="Whitworth D."/>
        </authorList>
    </citation>
    <scope>NUCLEOTIDE SEQUENCE [LARGE SCALE GENOMIC DNA]</scope>
    <source>
        <strain evidence="1 2">AM401</strain>
    </source>
</reference>
<gene>
    <name evidence="1" type="ORF">FJV41_04770</name>
</gene>
<evidence type="ECO:0000313" key="2">
    <source>
        <dbReference type="Proteomes" id="UP000315369"/>
    </source>
</evidence>
<sequence>MRGAERFIRTLKEELLWIRTFSTVEELRRALLEWARRSTEHWLLNHYGFLSPGQARRGLMLKQAA</sequence>
<dbReference type="EMBL" id="VIFM01000012">
    <property type="protein sequence ID" value="TQF17109.1"/>
    <property type="molecule type" value="Genomic_DNA"/>
</dbReference>
<dbReference type="Proteomes" id="UP000315369">
    <property type="component" value="Unassembled WGS sequence"/>
</dbReference>
<dbReference type="AlphaFoldDB" id="A0A540X7G9"/>
<accession>A0A540X7G9</accession>